<feature type="region of interest" description="Disordered" evidence="4">
    <location>
        <begin position="603"/>
        <end position="649"/>
    </location>
</feature>
<organism evidence="6 7">
    <name type="scientific">Neoarthrinium moseri</name>
    <dbReference type="NCBI Taxonomy" id="1658444"/>
    <lineage>
        <taxon>Eukaryota</taxon>
        <taxon>Fungi</taxon>
        <taxon>Dikarya</taxon>
        <taxon>Ascomycota</taxon>
        <taxon>Pezizomycotina</taxon>
        <taxon>Sordariomycetes</taxon>
        <taxon>Xylariomycetidae</taxon>
        <taxon>Amphisphaeriales</taxon>
        <taxon>Apiosporaceae</taxon>
        <taxon>Neoarthrinium</taxon>
    </lineage>
</organism>
<dbReference type="InterPro" id="IPR002110">
    <property type="entry name" value="Ankyrin_rpt"/>
</dbReference>
<keyword evidence="7" id="KW-1185">Reference proteome</keyword>
<evidence type="ECO:0000256" key="4">
    <source>
        <dbReference type="SAM" id="MobiDB-lite"/>
    </source>
</evidence>
<dbReference type="PANTHER" id="PTHR24173">
    <property type="entry name" value="ANKYRIN REPEAT CONTAINING"/>
    <property type="match status" value="1"/>
</dbReference>
<evidence type="ECO:0000256" key="1">
    <source>
        <dbReference type="ARBA" id="ARBA00022737"/>
    </source>
</evidence>
<feature type="region of interest" description="Disordered" evidence="4">
    <location>
        <begin position="682"/>
        <end position="704"/>
    </location>
</feature>
<feature type="domain" description="C2H2-type" evidence="5">
    <location>
        <begin position="832"/>
        <end position="852"/>
    </location>
</feature>
<dbReference type="PANTHER" id="PTHR24173:SF74">
    <property type="entry name" value="ANKYRIN REPEAT DOMAIN-CONTAINING PROTEIN 16"/>
    <property type="match status" value="1"/>
</dbReference>
<gene>
    <name evidence="6" type="ORF">JX265_000057</name>
</gene>
<dbReference type="InterPro" id="IPR036770">
    <property type="entry name" value="Ankyrin_rpt-contain_sf"/>
</dbReference>
<feature type="region of interest" description="Disordered" evidence="4">
    <location>
        <begin position="533"/>
        <end position="584"/>
    </location>
</feature>
<feature type="compositionally biased region" description="Low complexity" evidence="4">
    <location>
        <begin position="693"/>
        <end position="702"/>
    </location>
</feature>
<dbReference type="EMBL" id="JAFIMR010000001">
    <property type="protein sequence ID" value="KAI1881231.1"/>
    <property type="molecule type" value="Genomic_DNA"/>
</dbReference>
<reference evidence="6" key="1">
    <citation type="submission" date="2021-03" db="EMBL/GenBank/DDBJ databases">
        <title>Revisited historic fungal species revealed as producer of novel bioactive compounds through whole genome sequencing and comparative genomics.</title>
        <authorList>
            <person name="Vignolle G.A."/>
            <person name="Hochenegger N."/>
            <person name="Mach R.L."/>
            <person name="Mach-Aigner A.R."/>
            <person name="Javad Rahimi M."/>
            <person name="Salim K.A."/>
            <person name="Chan C.M."/>
            <person name="Lim L.B.L."/>
            <person name="Cai F."/>
            <person name="Druzhinina I.S."/>
            <person name="U'Ren J.M."/>
            <person name="Derntl C."/>
        </authorList>
    </citation>
    <scope>NUCLEOTIDE SEQUENCE</scope>
    <source>
        <strain evidence="6">TUCIM 5799</strain>
    </source>
</reference>
<feature type="repeat" description="ANK" evidence="3">
    <location>
        <begin position="401"/>
        <end position="433"/>
    </location>
</feature>
<feature type="compositionally biased region" description="Polar residues" evidence="4">
    <location>
        <begin position="1"/>
        <end position="10"/>
    </location>
</feature>
<dbReference type="Gene3D" id="3.30.160.60">
    <property type="entry name" value="Classic Zinc Finger"/>
    <property type="match status" value="1"/>
</dbReference>
<dbReference type="AlphaFoldDB" id="A0A9P9WXV6"/>
<evidence type="ECO:0000259" key="5">
    <source>
        <dbReference type="PROSITE" id="PS00028"/>
    </source>
</evidence>
<feature type="compositionally biased region" description="Polar residues" evidence="4">
    <location>
        <begin position="19"/>
        <end position="51"/>
    </location>
</feature>
<protein>
    <recommendedName>
        <fullName evidence="5">C2H2-type domain-containing protein</fullName>
    </recommendedName>
</protein>
<dbReference type="PROSITE" id="PS50088">
    <property type="entry name" value="ANK_REPEAT"/>
    <property type="match status" value="1"/>
</dbReference>
<feature type="compositionally biased region" description="Polar residues" evidence="4">
    <location>
        <begin position="618"/>
        <end position="635"/>
    </location>
</feature>
<feature type="compositionally biased region" description="Polar residues" evidence="4">
    <location>
        <begin position="561"/>
        <end position="574"/>
    </location>
</feature>
<comment type="caution">
    <text evidence="6">The sequence shown here is derived from an EMBL/GenBank/DDBJ whole genome shotgun (WGS) entry which is preliminary data.</text>
</comment>
<feature type="compositionally biased region" description="Polar residues" evidence="4">
    <location>
        <begin position="1024"/>
        <end position="1046"/>
    </location>
</feature>
<feature type="compositionally biased region" description="Low complexity" evidence="4">
    <location>
        <begin position="535"/>
        <end position="552"/>
    </location>
</feature>
<proteinExistence type="predicted"/>
<evidence type="ECO:0000256" key="2">
    <source>
        <dbReference type="ARBA" id="ARBA00023043"/>
    </source>
</evidence>
<dbReference type="Gene3D" id="1.25.40.20">
    <property type="entry name" value="Ankyrin repeat-containing domain"/>
    <property type="match status" value="1"/>
</dbReference>
<evidence type="ECO:0000313" key="7">
    <source>
        <dbReference type="Proteomes" id="UP000829685"/>
    </source>
</evidence>
<feature type="region of interest" description="Disordered" evidence="4">
    <location>
        <begin position="1015"/>
        <end position="1083"/>
    </location>
</feature>
<feature type="compositionally biased region" description="Basic and acidic residues" evidence="4">
    <location>
        <begin position="1073"/>
        <end position="1083"/>
    </location>
</feature>
<accession>A0A9P9WXV6</accession>
<evidence type="ECO:0000256" key="3">
    <source>
        <dbReference type="PROSITE-ProRule" id="PRU00023"/>
    </source>
</evidence>
<evidence type="ECO:0000313" key="6">
    <source>
        <dbReference type="EMBL" id="KAI1881231.1"/>
    </source>
</evidence>
<dbReference type="SUPFAM" id="SSF48403">
    <property type="entry name" value="Ankyrin repeat"/>
    <property type="match status" value="1"/>
</dbReference>
<dbReference type="PROSITE" id="PS50297">
    <property type="entry name" value="ANK_REP_REGION"/>
    <property type="match status" value="1"/>
</dbReference>
<dbReference type="SMART" id="SM00355">
    <property type="entry name" value="ZnF_C2H2"/>
    <property type="match status" value="2"/>
</dbReference>
<sequence>MESQSHTNLGSEEPCAAENTASGDANDDQAPSTTLPTSTKRSLSAQASMDQATPRETRSINERNQSSWAQAKEDYMKAARGMARAESEQRFDDAATFATDCWAARKSYSELHRFSAGEKLDMILHHTEILLQCSGLDKVHIAIGLDEVEHDARYLDASKWGQLCVNVGLLYLRWSAQQNLSKAKHYLELGLASSIRSKPSNHETLLAICQALLDVYDLNEDNGNVQNLITTIRRDISPEMVNQISIGEIAAVNKWCEDQGFSICQWYQPSSPADAPTQDPSIAHYHSRDPKKGISPLELALRDAHYDRFRAMLRFEQTTLPRATMSSIASNLLLLAADTRHTLFAQSLIDSGAKVNHVDEHCRSALHRCQHCPRLGNEGGTKLARLLVERDSSLLNQKDAQEKTALFMACEAGHIPMVQLLLDLGADPEIADIHRKTPLHAVCEQGDLATMQVLLNTVHASKIINKPGPGGYTPIIVATRVASANAKRIESVRELVRHNADPHIKDNRGNDAFIYATGHSGKAIKQILRRPGFESNRSSTSMSSTSQAAAISGKGEPENWTILSHSKSNASGNGKQRALVSSHGTNSVSSKFSAVFSHLGSSKRSTVPTEFSEETPAYASNSTETFLVRQTSGQRGRSEKQETILEVPEASQVPLQRLANLSLGAPSPGASTSGNEYLFDSETDLSEHEHESAQQSSAANSAPIRNYQQVPGVRGLYNEGPPGYIGHPVSFGGGGAAGSGFGNLPNYGGGSAAVFCNPSNFGGQGQSAGRTSQQSCIVDQAPVLSEPSSEKQFACPYNKAMPFAYPECSKRGFTRPRDIKQHLRRQHYKPYCSICHQTFEDPSHRDSHVDEHMTSGQRGIKHNLESMTDMQKEAISRNPPPQLNGDDREQWYHMFKILFPNLGRPHSPYLESDPLLMLDYLEQFSQNRRVQLDSTLQQMISSGAIQEPTITYVARLAIDQLFLHFRQVLSYETSRPSDSRQASLSSYLTGSTSPPLDFFASQPAPDFQVAFNWSGLGQPPGDRQQVNAPFGTPQQIHVPDQNTWYPSLSYPGGAPPATPPELESHGSISSDFHQGRDGSGHLR</sequence>
<keyword evidence="2 3" id="KW-0040">ANK repeat</keyword>
<dbReference type="InterPro" id="IPR013087">
    <property type="entry name" value="Znf_C2H2_type"/>
</dbReference>
<keyword evidence="1" id="KW-0677">Repeat</keyword>
<dbReference type="Pfam" id="PF12796">
    <property type="entry name" value="Ank_2"/>
    <property type="match status" value="1"/>
</dbReference>
<feature type="region of interest" description="Disordered" evidence="4">
    <location>
        <begin position="1"/>
        <end position="70"/>
    </location>
</feature>
<dbReference type="PROSITE" id="PS00028">
    <property type="entry name" value="ZINC_FINGER_C2H2_1"/>
    <property type="match status" value="1"/>
</dbReference>
<dbReference type="Proteomes" id="UP000829685">
    <property type="component" value="Unassembled WGS sequence"/>
</dbReference>
<name>A0A9P9WXV6_9PEZI</name>
<dbReference type="SMART" id="SM00248">
    <property type="entry name" value="ANK"/>
    <property type="match status" value="5"/>
</dbReference>